<evidence type="ECO:0000259" key="5">
    <source>
        <dbReference type="PROSITE" id="PS50089"/>
    </source>
</evidence>
<dbReference type="Proteomes" id="UP000008281">
    <property type="component" value="Unassembled WGS sequence"/>
</dbReference>
<reference evidence="6" key="1">
    <citation type="submission" date="2007-07" db="EMBL/GenBank/DDBJ databases">
        <title>PCAP assembly of the Caenorhabditis remanei genome.</title>
        <authorList>
            <consortium name="The Caenorhabditis remanei Sequencing Consortium"/>
            <person name="Wilson R.K."/>
        </authorList>
    </citation>
    <scope>NUCLEOTIDE SEQUENCE [LARGE SCALE GENOMIC DNA]</scope>
    <source>
        <strain evidence="6">PB4641</strain>
    </source>
</reference>
<dbReference type="SUPFAM" id="SSF57850">
    <property type="entry name" value="RING/U-box"/>
    <property type="match status" value="1"/>
</dbReference>
<keyword evidence="1 3" id="KW-0863">Zinc-finger</keyword>
<feature type="domain" description="RING-type" evidence="5">
    <location>
        <begin position="255"/>
        <end position="299"/>
    </location>
</feature>
<dbReference type="AlphaFoldDB" id="E3MV08"/>
<evidence type="ECO:0000313" key="7">
    <source>
        <dbReference type="Proteomes" id="UP000008281"/>
    </source>
</evidence>
<dbReference type="InterPro" id="IPR001841">
    <property type="entry name" value="Znf_RING"/>
</dbReference>
<dbReference type="InParanoid" id="E3MV08"/>
<evidence type="ECO:0000256" key="2">
    <source>
        <dbReference type="ARBA" id="ARBA00022833"/>
    </source>
</evidence>
<keyword evidence="7" id="KW-1185">Reference proteome</keyword>
<proteinExistence type="predicted"/>
<keyword evidence="2" id="KW-0862">Zinc</keyword>
<sequence>MSSHFTNIQDDNDSLKLMVQNMELELNHYKKYICNMAVEKQDDGLLKSQLSKCQKDYSQLLDEKNHCEINLDRQQSEIQKLKYSFERSEQKQIELEKNIETMRSNYAALGIRLRETEKHLKEKQREFDNLTKDLNSSRSQLQITNNELSNIKQRANNVVYYENEIQRLNSDFEKKIEEEYSVKFEETFKSLRTERNQLWDDMIFYKNIVDFPASSPNWESHITKLETQLVESHEQNQKLRQENSHLQGINDPDDCSICYEQLPLSRCLTENCKKNYHNKCIIRHFQGKEEDKQKCPYCNKRSVKIGIDCLGREKD</sequence>
<dbReference type="OrthoDB" id="7602397at2759"/>
<dbReference type="HOGENOM" id="CLU_883499_0_0_1"/>
<dbReference type="GO" id="GO:0008270">
    <property type="term" value="F:zinc ion binding"/>
    <property type="evidence" value="ECO:0007669"/>
    <property type="project" value="UniProtKB-KW"/>
</dbReference>
<evidence type="ECO:0000313" key="6">
    <source>
        <dbReference type="EMBL" id="EFP09963.1"/>
    </source>
</evidence>
<dbReference type="PROSITE" id="PS50089">
    <property type="entry name" value="ZF_RING_2"/>
    <property type="match status" value="1"/>
</dbReference>
<protein>
    <recommendedName>
        <fullName evidence="5">RING-type domain-containing protein</fullName>
    </recommendedName>
</protein>
<evidence type="ECO:0000256" key="3">
    <source>
        <dbReference type="PROSITE-ProRule" id="PRU00175"/>
    </source>
</evidence>
<evidence type="ECO:0000256" key="1">
    <source>
        <dbReference type="ARBA" id="ARBA00022771"/>
    </source>
</evidence>
<feature type="coiled-coil region" evidence="4">
    <location>
        <begin position="57"/>
        <end position="154"/>
    </location>
</feature>
<dbReference type="Gene3D" id="3.30.40.10">
    <property type="entry name" value="Zinc/RING finger domain, C3HC4 (zinc finger)"/>
    <property type="match status" value="1"/>
</dbReference>
<keyword evidence="1 3" id="KW-0479">Metal-binding</keyword>
<dbReference type="InterPro" id="IPR013083">
    <property type="entry name" value="Znf_RING/FYVE/PHD"/>
</dbReference>
<name>E3MV08_CAERE</name>
<dbReference type="eggNOG" id="ENOG502RDYQ">
    <property type="taxonomic scope" value="Eukaryota"/>
</dbReference>
<organism evidence="7">
    <name type="scientific">Caenorhabditis remanei</name>
    <name type="common">Caenorhabditis vulgaris</name>
    <dbReference type="NCBI Taxonomy" id="31234"/>
    <lineage>
        <taxon>Eukaryota</taxon>
        <taxon>Metazoa</taxon>
        <taxon>Ecdysozoa</taxon>
        <taxon>Nematoda</taxon>
        <taxon>Chromadorea</taxon>
        <taxon>Rhabditida</taxon>
        <taxon>Rhabditina</taxon>
        <taxon>Rhabditomorpha</taxon>
        <taxon>Rhabditoidea</taxon>
        <taxon>Rhabditidae</taxon>
        <taxon>Peloderinae</taxon>
        <taxon>Caenorhabditis</taxon>
    </lineage>
</organism>
<accession>E3MV08</accession>
<keyword evidence="4" id="KW-0175">Coiled coil</keyword>
<gene>
    <name evidence="6" type="ORF">CRE_20828</name>
</gene>
<dbReference type="EMBL" id="DS268481">
    <property type="protein sequence ID" value="EFP09963.1"/>
    <property type="molecule type" value="Genomic_DNA"/>
</dbReference>
<evidence type="ECO:0000256" key="4">
    <source>
        <dbReference type="SAM" id="Coils"/>
    </source>
</evidence>